<dbReference type="InterPro" id="IPR000792">
    <property type="entry name" value="Tscrpt_reg_LuxR_C"/>
</dbReference>
<keyword evidence="1 5" id="KW-0597">Phosphoprotein</keyword>
<evidence type="ECO:0000259" key="7">
    <source>
        <dbReference type="PROSITE" id="PS50110"/>
    </source>
</evidence>
<evidence type="ECO:0000256" key="1">
    <source>
        <dbReference type="ARBA" id="ARBA00022553"/>
    </source>
</evidence>
<evidence type="ECO:0000256" key="3">
    <source>
        <dbReference type="ARBA" id="ARBA00023125"/>
    </source>
</evidence>
<dbReference type="SMART" id="SM00421">
    <property type="entry name" value="HTH_LUXR"/>
    <property type="match status" value="1"/>
</dbReference>
<protein>
    <submittedName>
        <fullName evidence="8">Bacterial regulatory s, luxR family protein</fullName>
    </submittedName>
</protein>
<evidence type="ECO:0000256" key="2">
    <source>
        <dbReference type="ARBA" id="ARBA00023015"/>
    </source>
</evidence>
<dbReference type="SMART" id="SM00448">
    <property type="entry name" value="REC"/>
    <property type="match status" value="1"/>
</dbReference>
<dbReference type="EMBL" id="CP013236">
    <property type="protein sequence ID" value="AMP16334.1"/>
    <property type="molecule type" value="Genomic_DNA"/>
</dbReference>
<proteinExistence type="predicted"/>
<feature type="domain" description="Response regulatory" evidence="7">
    <location>
        <begin position="3"/>
        <end position="118"/>
    </location>
</feature>
<feature type="modified residue" description="4-aspartylphosphate" evidence="5">
    <location>
        <position position="53"/>
    </location>
</feature>
<dbReference type="SUPFAM" id="SSF46894">
    <property type="entry name" value="C-terminal effector domain of the bipartite response regulators"/>
    <property type="match status" value="1"/>
</dbReference>
<evidence type="ECO:0000256" key="4">
    <source>
        <dbReference type="ARBA" id="ARBA00023163"/>
    </source>
</evidence>
<dbReference type="PROSITE" id="PS50110">
    <property type="entry name" value="RESPONSE_REGULATORY"/>
    <property type="match status" value="1"/>
</dbReference>
<dbReference type="CDD" id="cd06170">
    <property type="entry name" value="LuxR_C_like"/>
    <property type="match status" value="1"/>
</dbReference>
<gene>
    <name evidence="8" type="ORF">CPter291_4101</name>
</gene>
<dbReference type="Gene3D" id="3.40.50.2300">
    <property type="match status" value="1"/>
</dbReference>
<dbReference type="PANTHER" id="PTHR43214">
    <property type="entry name" value="TWO-COMPONENT RESPONSE REGULATOR"/>
    <property type="match status" value="1"/>
</dbReference>
<sequence>MSRILIVDDHPVICMAVRSLLEAAGHEIVAEADNGVDAVQLAREHKPDMIVLDIGIPRLNGLEVIARLEALDFPSRILILTSQSAQHFAYRCMEAGAAGFISKQQQLAELQNATYAVLGGYRYFPDLAFQGKRKRGLQSSEDELIERLSDRELDVLQQLANGVPSKDIAVSMLISPKTVSTYKTRLQEKLHAQSLVELIDIARRNGLV</sequence>
<dbReference type="PANTHER" id="PTHR43214:SF41">
    <property type="entry name" value="NITRATE_NITRITE RESPONSE REGULATOR PROTEIN NARP"/>
    <property type="match status" value="1"/>
</dbReference>
<evidence type="ECO:0000259" key="6">
    <source>
        <dbReference type="PROSITE" id="PS50043"/>
    </source>
</evidence>
<feature type="domain" description="HTH luxR-type" evidence="6">
    <location>
        <begin position="141"/>
        <end position="206"/>
    </location>
</feature>
<dbReference type="InterPro" id="IPR001789">
    <property type="entry name" value="Sig_transdc_resp-reg_receiver"/>
</dbReference>
<dbReference type="CDD" id="cd17535">
    <property type="entry name" value="REC_NarL-like"/>
    <property type="match status" value="1"/>
</dbReference>
<accession>A0ABM5ZBJ0</accession>
<keyword evidence="9" id="KW-1185">Reference proteome</keyword>
<reference evidence="8 9" key="1">
    <citation type="submission" date="2015-11" db="EMBL/GenBank/DDBJ databases">
        <title>Exploring the genomic traits of fungus-feeding bacterial genus Collimonas.</title>
        <authorList>
            <person name="Song C."/>
            <person name="Schmidt R."/>
            <person name="de Jager V."/>
            <person name="Krzyzanowska D."/>
            <person name="Jongedijk E."/>
            <person name="Cankar K."/>
            <person name="Beekwilder J."/>
            <person name="van Veen A."/>
            <person name="de Boer W."/>
            <person name="van Veen J.A."/>
            <person name="Garbeva P."/>
        </authorList>
    </citation>
    <scope>NUCLEOTIDE SEQUENCE [LARGE SCALE GENOMIC DNA]</scope>
    <source>
        <strain evidence="8 9">Ter291</strain>
    </source>
</reference>
<dbReference type="Gene3D" id="1.10.10.10">
    <property type="entry name" value="Winged helix-like DNA-binding domain superfamily/Winged helix DNA-binding domain"/>
    <property type="match status" value="1"/>
</dbReference>
<dbReference type="PROSITE" id="PS50043">
    <property type="entry name" value="HTH_LUXR_2"/>
    <property type="match status" value="1"/>
</dbReference>
<dbReference type="PROSITE" id="PS00622">
    <property type="entry name" value="HTH_LUXR_1"/>
    <property type="match status" value="1"/>
</dbReference>
<dbReference type="InterPro" id="IPR011006">
    <property type="entry name" value="CheY-like_superfamily"/>
</dbReference>
<dbReference type="InterPro" id="IPR058245">
    <property type="entry name" value="NreC/VraR/RcsB-like_REC"/>
</dbReference>
<dbReference type="PRINTS" id="PR00038">
    <property type="entry name" value="HTHLUXR"/>
</dbReference>
<evidence type="ECO:0000256" key="5">
    <source>
        <dbReference type="PROSITE-ProRule" id="PRU00169"/>
    </source>
</evidence>
<dbReference type="Pfam" id="PF00072">
    <property type="entry name" value="Response_reg"/>
    <property type="match status" value="1"/>
</dbReference>
<keyword evidence="4" id="KW-0804">Transcription</keyword>
<dbReference type="Pfam" id="PF00196">
    <property type="entry name" value="GerE"/>
    <property type="match status" value="1"/>
</dbReference>
<organism evidence="8 9">
    <name type="scientific">Collimonas pratensis</name>
    <dbReference type="NCBI Taxonomy" id="279113"/>
    <lineage>
        <taxon>Bacteria</taxon>
        <taxon>Pseudomonadati</taxon>
        <taxon>Pseudomonadota</taxon>
        <taxon>Betaproteobacteria</taxon>
        <taxon>Burkholderiales</taxon>
        <taxon>Oxalobacteraceae</taxon>
        <taxon>Collimonas</taxon>
    </lineage>
</organism>
<keyword evidence="3" id="KW-0238">DNA-binding</keyword>
<name>A0ABM5ZBJ0_9BURK</name>
<dbReference type="InterPro" id="IPR036388">
    <property type="entry name" value="WH-like_DNA-bd_sf"/>
</dbReference>
<evidence type="ECO:0000313" key="9">
    <source>
        <dbReference type="Proteomes" id="UP000074914"/>
    </source>
</evidence>
<dbReference type="RefSeq" id="WP_062118183.1">
    <property type="nucleotide sequence ID" value="NZ_CP013236.1"/>
</dbReference>
<dbReference type="InterPro" id="IPR016032">
    <property type="entry name" value="Sig_transdc_resp-reg_C-effctor"/>
</dbReference>
<evidence type="ECO:0000313" key="8">
    <source>
        <dbReference type="EMBL" id="AMP16334.1"/>
    </source>
</evidence>
<dbReference type="Proteomes" id="UP000074914">
    <property type="component" value="Chromosome"/>
</dbReference>
<dbReference type="InterPro" id="IPR039420">
    <property type="entry name" value="WalR-like"/>
</dbReference>
<dbReference type="SUPFAM" id="SSF52172">
    <property type="entry name" value="CheY-like"/>
    <property type="match status" value="1"/>
</dbReference>
<keyword evidence="2" id="KW-0805">Transcription regulation</keyword>